<dbReference type="EMBL" id="MTEJ01000027">
    <property type="protein sequence ID" value="OQX14559.1"/>
    <property type="molecule type" value="Genomic_DNA"/>
</dbReference>
<dbReference type="SMART" id="SM00530">
    <property type="entry name" value="HTH_XRE"/>
    <property type="match status" value="1"/>
</dbReference>
<sequence>MDDQEEIRRVERGARLREERERLNLTQEYMANAGGVKILAHQNYEKGKRSPDAEYLSRVSALGVDVLYVLTGIHSNETPRLSSMKDDIQQVITNLSGILDKIP</sequence>
<dbReference type="CDD" id="cd00093">
    <property type="entry name" value="HTH_XRE"/>
    <property type="match status" value="1"/>
</dbReference>
<dbReference type="PROSITE" id="PS50943">
    <property type="entry name" value="HTH_CROC1"/>
    <property type="match status" value="1"/>
</dbReference>
<dbReference type="Gene3D" id="1.10.260.40">
    <property type="entry name" value="lambda repressor-like DNA-binding domains"/>
    <property type="match status" value="1"/>
</dbReference>
<dbReference type="InterPro" id="IPR001387">
    <property type="entry name" value="Cro/C1-type_HTH"/>
</dbReference>
<proteinExistence type="predicted"/>
<accession>A0A1Y1QVK6</accession>
<comment type="caution">
    <text evidence="2">The sequence shown here is derived from an EMBL/GenBank/DDBJ whole genome shotgun (WGS) entry which is preliminary data.</text>
</comment>
<gene>
    <name evidence="2" type="ORF">BWK73_09190</name>
</gene>
<name>A0A1Y1QVK6_9GAMM</name>
<evidence type="ECO:0000259" key="1">
    <source>
        <dbReference type="PROSITE" id="PS50943"/>
    </source>
</evidence>
<dbReference type="InterPro" id="IPR010982">
    <property type="entry name" value="Lambda_DNA-bd_dom_sf"/>
</dbReference>
<evidence type="ECO:0000313" key="3">
    <source>
        <dbReference type="Proteomes" id="UP000192491"/>
    </source>
</evidence>
<dbReference type="Pfam" id="PF01381">
    <property type="entry name" value="HTH_3"/>
    <property type="match status" value="1"/>
</dbReference>
<dbReference type="Proteomes" id="UP000192491">
    <property type="component" value="Unassembled WGS sequence"/>
</dbReference>
<feature type="domain" description="HTH cro/C1-type" evidence="1">
    <location>
        <begin position="16"/>
        <end position="69"/>
    </location>
</feature>
<organism evidence="2 3">
    <name type="scientific">Thiothrix lacustris</name>
    <dbReference type="NCBI Taxonomy" id="525917"/>
    <lineage>
        <taxon>Bacteria</taxon>
        <taxon>Pseudomonadati</taxon>
        <taxon>Pseudomonadota</taxon>
        <taxon>Gammaproteobacteria</taxon>
        <taxon>Thiotrichales</taxon>
        <taxon>Thiotrichaceae</taxon>
        <taxon>Thiothrix</taxon>
    </lineage>
</organism>
<dbReference type="GO" id="GO:0003677">
    <property type="term" value="F:DNA binding"/>
    <property type="evidence" value="ECO:0007669"/>
    <property type="project" value="InterPro"/>
</dbReference>
<dbReference type="AlphaFoldDB" id="A0A1Y1QVK6"/>
<dbReference type="SUPFAM" id="SSF47413">
    <property type="entry name" value="lambda repressor-like DNA-binding domains"/>
    <property type="match status" value="1"/>
</dbReference>
<protein>
    <recommendedName>
        <fullName evidence="1">HTH cro/C1-type domain-containing protein</fullName>
    </recommendedName>
</protein>
<evidence type="ECO:0000313" key="2">
    <source>
        <dbReference type="EMBL" id="OQX14559.1"/>
    </source>
</evidence>
<reference evidence="2 3" key="1">
    <citation type="submission" date="2017-01" db="EMBL/GenBank/DDBJ databases">
        <title>Novel large sulfur bacteria in the metagenomes of groundwater-fed chemosynthetic microbial mats in the Lake Huron basin.</title>
        <authorList>
            <person name="Sharrar A.M."/>
            <person name="Flood B.E."/>
            <person name="Bailey J.V."/>
            <person name="Jones D.S."/>
            <person name="Biddanda B."/>
            <person name="Ruberg S.A."/>
            <person name="Marcus D.N."/>
            <person name="Dick G.J."/>
        </authorList>
    </citation>
    <scope>NUCLEOTIDE SEQUENCE [LARGE SCALE GENOMIC DNA]</scope>
    <source>
        <strain evidence="2">A8</strain>
    </source>
</reference>